<comment type="caution">
    <text evidence="2">The sequence shown here is derived from an EMBL/GenBank/DDBJ whole genome shotgun (WGS) entry which is preliminary data.</text>
</comment>
<feature type="compositionally biased region" description="Low complexity" evidence="1">
    <location>
        <begin position="58"/>
        <end position="77"/>
    </location>
</feature>
<feature type="compositionally biased region" description="Polar residues" evidence="1">
    <location>
        <begin position="78"/>
        <end position="87"/>
    </location>
</feature>
<feature type="region of interest" description="Disordered" evidence="1">
    <location>
        <begin position="1"/>
        <end position="100"/>
    </location>
</feature>
<dbReference type="OrthoDB" id="10263272at2759"/>
<dbReference type="Proteomes" id="UP000290288">
    <property type="component" value="Unassembled WGS sequence"/>
</dbReference>
<gene>
    <name evidence="2" type="ORF">EST38_g14162</name>
</gene>
<keyword evidence="3" id="KW-1185">Reference proteome</keyword>
<organism evidence="2 3">
    <name type="scientific">Candolleomyces aberdarensis</name>
    <dbReference type="NCBI Taxonomy" id="2316362"/>
    <lineage>
        <taxon>Eukaryota</taxon>
        <taxon>Fungi</taxon>
        <taxon>Dikarya</taxon>
        <taxon>Basidiomycota</taxon>
        <taxon>Agaricomycotina</taxon>
        <taxon>Agaricomycetes</taxon>
        <taxon>Agaricomycetidae</taxon>
        <taxon>Agaricales</taxon>
        <taxon>Agaricineae</taxon>
        <taxon>Psathyrellaceae</taxon>
        <taxon>Candolleomyces</taxon>
    </lineage>
</organism>
<protein>
    <submittedName>
        <fullName evidence="2">Uncharacterized protein</fullName>
    </submittedName>
</protein>
<name>A0A4Q2D0E5_9AGAR</name>
<reference evidence="2 3" key="1">
    <citation type="submission" date="2019-01" db="EMBL/GenBank/DDBJ databases">
        <title>Draft genome sequence of Psathyrella aberdarensis IHI B618.</title>
        <authorList>
            <person name="Buettner E."/>
            <person name="Kellner H."/>
        </authorList>
    </citation>
    <scope>NUCLEOTIDE SEQUENCE [LARGE SCALE GENOMIC DNA]</scope>
    <source>
        <strain evidence="2 3">IHI B618</strain>
    </source>
</reference>
<evidence type="ECO:0000313" key="2">
    <source>
        <dbReference type="EMBL" id="RXW11694.1"/>
    </source>
</evidence>
<dbReference type="EMBL" id="SDEE01001681">
    <property type="protein sequence ID" value="RXW11694.1"/>
    <property type="molecule type" value="Genomic_DNA"/>
</dbReference>
<proteinExistence type="predicted"/>
<sequence length="156" mass="16472">MSGMKNSPFGKRLRASHRDEDDRLTSPRRGAAGGGHQRINSLFGVGPADPSNSTPALDADPSSSTTSAFDFASSRTAGPSSDTTTPFGANHSPVNLGRFRDYGDRFVPSRDSGDIRTSFHLLEEGGPSTPSKNRIIPSESDAQKGVCRALVLLGPN</sequence>
<feature type="compositionally biased region" description="Basic and acidic residues" evidence="1">
    <location>
        <begin position="16"/>
        <end position="25"/>
    </location>
</feature>
<evidence type="ECO:0000256" key="1">
    <source>
        <dbReference type="SAM" id="MobiDB-lite"/>
    </source>
</evidence>
<evidence type="ECO:0000313" key="3">
    <source>
        <dbReference type="Proteomes" id="UP000290288"/>
    </source>
</evidence>
<dbReference type="AlphaFoldDB" id="A0A4Q2D0E5"/>
<dbReference type="STRING" id="2316362.A0A4Q2D0E5"/>
<accession>A0A4Q2D0E5</accession>
<feature type="region of interest" description="Disordered" evidence="1">
    <location>
        <begin position="120"/>
        <end position="140"/>
    </location>
</feature>